<dbReference type="RefSeq" id="WP_205383152.1">
    <property type="nucleotide sequence ID" value="NZ_JAFFZS010000007.1"/>
</dbReference>
<evidence type="ECO:0000256" key="1">
    <source>
        <dbReference type="SAM" id="MobiDB-lite"/>
    </source>
</evidence>
<name>A0ABS2VP23_STRAS</name>
<proteinExistence type="predicted"/>
<organism evidence="2 3">
    <name type="scientific">Streptomyces actuosus</name>
    <dbReference type="NCBI Taxonomy" id="1885"/>
    <lineage>
        <taxon>Bacteria</taxon>
        <taxon>Bacillati</taxon>
        <taxon>Actinomycetota</taxon>
        <taxon>Actinomycetes</taxon>
        <taxon>Kitasatosporales</taxon>
        <taxon>Streptomycetaceae</taxon>
        <taxon>Streptomyces</taxon>
    </lineage>
</organism>
<evidence type="ECO:0000313" key="2">
    <source>
        <dbReference type="EMBL" id="MBN0044863.1"/>
    </source>
</evidence>
<evidence type="ECO:0000313" key="3">
    <source>
        <dbReference type="Proteomes" id="UP000788262"/>
    </source>
</evidence>
<dbReference type="EMBL" id="JAFFZS010000007">
    <property type="protein sequence ID" value="MBN0044863.1"/>
    <property type="molecule type" value="Genomic_DNA"/>
</dbReference>
<feature type="compositionally biased region" description="Pro residues" evidence="1">
    <location>
        <begin position="124"/>
        <end position="134"/>
    </location>
</feature>
<accession>A0ABS2VP23</accession>
<feature type="region of interest" description="Disordered" evidence="1">
    <location>
        <begin position="108"/>
        <end position="134"/>
    </location>
</feature>
<dbReference type="Proteomes" id="UP000788262">
    <property type="component" value="Unassembled WGS sequence"/>
</dbReference>
<reference evidence="2 3" key="1">
    <citation type="submission" date="2021-02" db="EMBL/GenBank/DDBJ databases">
        <title>Whole genome sequencing of Streptomyces actuosus VRA1.</title>
        <authorList>
            <person name="Sen G."/>
            <person name="Sen A."/>
        </authorList>
    </citation>
    <scope>NUCLEOTIDE SEQUENCE [LARGE SCALE GENOMIC DNA]</scope>
    <source>
        <strain evidence="2 3">VRA1</strain>
    </source>
</reference>
<sequence>MAQGGLDAALNSSHQRARADDPDYLASCLINRFDTGRHGGALTIRLRWSNQSATLATLAPLAPLGRNANGVEGQAAPLGSGWPGVIRYDGPAQVVVALECQNAKETRPCWHTATSSAGPRTPRRPPPSSPDSAE</sequence>
<comment type="caution">
    <text evidence="2">The sequence shown here is derived from an EMBL/GenBank/DDBJ whole genome shotgun (WGS) entry which is preliminary data.</text>
</comment>
<keyword evidence="3" id="KW-1185">Reference proteome</keyword>
<protein>
    <submittedName>
        <fullName evidence="2">Uncharacterized protein</fullName>
    </submittedName>
</protein>
<gene>
    <name evidence="2" type="ORF">JS756_12235</name>
</gene>